<dbReference type="Proteomes" id="UP000324222">
    <property type="component" value="Unassembled WGS sequence"/>
</dbReference>
<evidence type="ECO:0000256" key="1">
    <source>
        <dbReference type="SAM" id="MobiDB-lite"/>
    </source>
</evidence>
<organism evidence="2 3">
    <name type="scientific">Portunus trituberculatus</name>
    <name type="common">Swimming crab</name>
    <name type="synonym">Neptunus trituberculatus</name>
    <dbReference type="NCBI Taxonomy" id="210409"/>
    <lineage>
        <taxon>Eukaryota</taxon>
        <taxon>Metazoa</taxon>
        <taxon>Ecdysozoa</taxon>
        <taxon>Arthropoda</taxon>
        <taxon>Crustacea</taxon>
        <taxon>Multicrustacea</taxon>
        <taxon>Malacostraca</taxon>
        <taxon>Eumalacostraca</taxon>
        <taxon>Eucarida</taxon>
        <taxon>Decapoda</taxon>
        <taxon>Pleocyemata</taxon>
        <taxon>Brachyura</taxon>
        <taxon>Eubrachyura</taxon>
        <taxon>Portunoidea</taxon>
        <taxon>Portunidae</taxon>
        <taxon>Portuninae</taxon>
        <taxon>Portunus</taxon>
    </lineage>
</organism>
<protein>
    <submittedName>
        <fullName evidence="2">Uncharacterized protein</fullName>
    </submittedName>
</protein>
<reference evidence="2 3" key="1">
    <citation type="submission" date="2019-05" db="EMBL/GenBank/DDBJ databases">
        <title>Another draft genome of Portunus trituberculatus and its Hox gene families provides insights of decapod evolution.</title>
        <authorList>
            <person name="Jeong J.-H."/>
            <person name="Song I."/>
            <person name="Kim S."/>
            <person name="Choi T."/>
            <person name="Kim D."/>
            <person name="Ryu S."/>
            <person name="Kim W."/>
        </authorList>
    </citation>
    <scope>NUCLEOTIDE SEQUENCE [LARGE SCALE GENOMIC DNA]</scope>
    <source>
        <tissue evidence="2">Muscle</tissue>
    </source>
</reference>
<dbReference type="AlphaFoldDB" id="A0A5B7EEA4"/>
<gene>
    <name evidence="2" type="ORF">E2C01_025941</name>
</gene>
<keyword evidence="3" id="KW-1185">Reference proteome</keyword>
<accession>A0A5B7EEA4</accession>
<feature type="region of interest" description="Disordered" evidence="1">
    <location>
        <begin position="1"/>
        <end position="49"/>
    </location>
</feature>
<sequence length="89" mass="9883">MDGTLGRHQRKQEEDQLDLKGSVVLSSGREGKGRAGGKGRRRRGSRRGYRLAFPSALASPASNPAMVVWRRLADEEEEEEEEEISNDDG</sequence>
<proteinExistence type="predicted"/>
<comment type="caution">
    <text evidence="2">The sequence shown here is derived from an EMBL/GenBank/DDBJ whole genome shotgun (WGS) entry which is preliminary data.</text>
</comment>
<feature type="compositionally biased region" description="Basic residues" evidence="1">
    <location>
        <begin position="35"/>
        <end position="49"/>
    </location>
</feature>
<dbReference type="EMBL" id="VSRR010002662">
    <property type="protein sequence ID" value="MPC32620.1"/>
    <property type="molecule type" value="Genomic_DNA"/>
</dbReference>
<evidence type="ECO:0000313" key="2">
    <source>
        <dbReference type="EMBL" id="MPC32620.1"/>
    </source>
</evidence>
<evidence type="ECO:0000313" key="3">
    <source>
        <dbReference type="Proteomes" id="UP000324222"/>
    </source>
</evidence>
<name>A0A5B7EEA4_PORTR</name>